<comment type="caution">
    <text evidence="6">The sequence shown here is derived from an EMBL/GenBank/DDBJ whole genome shotgun (WGS) entry which is preliminary data.</text>
</comment>
<dbReference type="PANTHER" id="PTHR24178">
    <property type="entry name" value="MOLTING PROTEIN MLT-4"/>
    <property type="match status" value="1"/>
</dbReference>
<dbReference type="Pfam" id="PF00531">
    <property type="entry name" value="Death"/>
    <property type="match status" value="1"/>
</dbReference>
<dbReference type="InterPro" id="IPR002110">
    <property type="entry name" value="Ankyrin_rpt"/>
</dbReference>
<dbReference type="SUPFAM" id="SSF48403">
    <property type="entry name" value="Ankyrin repeat"/>
    <property type="match status" value="1"/>
</dbReference>
<evidence type="ECO:0000313" key="6">
    <source>
        <dbReference type="EMBL" id="CAK8673854.1"/>
    </source>
</evidence>
<proteinExistence type="predicted"/>
<feature type="repeat" description="ANK" evidence="3">
    <location>
        <begin position="412"/>
        <end position="444"/>
    </location>
</feature>
<evidence type="ECO:0000313" key="7">
    <source>
        <dbReference type="Proteomes" id="UP001642483"/>
    </source>
</evidence>
<dbReference type="PROSITE" id="PS50297">
    <property type="entry name" value="ANK_REP_REGION"/>
    <property type="match status" value="6"/>
</dbReference>
<name>A0ABP0F2A3_CLALP</name>
<feature type="domain" description="Death" evidence="5">
    <location>
        <begin position="520"/>
        <end position="594"/>
    </location>
</feature>
<keyword evidence="7" id="KW-1185">Reference proteome</keyword>
<dbReference type="PANTHER" id="PTHR24178:SF41">
    <property type="entry name" value="ANKYRIN-2 ISOFORM X1"/>
    <property type="match status" value="1"/>
</dbReference>
<dbReference type="PROSITE" id="PS50088">
    <property type="entry name" value="ANK_REPEAT"/>
    <property type="match status" value="7"/>
</dbReference>
<evidence type="ECO:0000256" key="4">
    <source>
        <dbReference type="SAM" id="MobiDB-lite"/>
    </source>
</evidence>
<feature type="repeat" description="ANK" evidence="3">
    <location>
        <begin position="379"/>
        <end position="411"/>
    </location>
</feature>
<dbReference type="Gene3D" id="1.25.40.20">
    <property type="entry name" value="Ankyrin repeat-containing domain"/>
    <property type="match status" value="4"/>
</dbReference>
<dbReference type="SUPFAM" id="SSF47986">
    <property type="entry name" value="DEATH domain"/>
    <property type="match status" value="1"/>
</dbReference>
<dbReference type="CDD" id="cd01670">
    <property type="entry name" value="Death"/>
    <property type="match status" value="1"/>
</dbReference>
<dbReference type="Gene3D" id="1.10.533.10">
    <property type="entry name" value="Death Domain, Fas"/>
    <property type="match status" value="1"/>
</dbReference>
<feature type="repeat" description="ANK" evidence="3">
    <location>
        <begin position="146"/>
        <end position="178"/>
    </location>
</feature>
<dbReference type="InterPro" id="IPR036770">
    <property type="entry name" value="Ankyrin_rpt-contain_sf"/>
</dbReference>
<feature type="repeat" description="ANK" evidence="3">
    <location>
        <begin position="346"/>
        <end position="378"/>
    </location>
</feature>
<dbReference type="SMART" id="SM00248">
    <property type="entry name" value="ANK"/>
    <property type="match status" value="11"/>
</dbReference>
<gene>
    <name evidence="6" type="ORF">CVLEPA_LOCUS3600</name>
</gene>
<dbReference type="Proteomes" id="UP001642483">
    <property type="component" value="Unassembled WGS sequence"/>
</dbReference>
<protein>
    <recommendedName>
        <fullName evidence="5">Death domain-containing protein</fullName>
    </recommendedName>
</protein>
<sequence length="616" mass="68741">MSTSTPIRVSRTGGNNNQYERRESTNGIEPNGKINGMPIRKTSVQSRTTSISKASSSNDTRSMRNLSLESSNSIGSVGSMMFLHNRRQSSIGRITTSSIGQSTFDLDDEILIGDEKEFHDACRIGNVEVVESLVKSGIDVNCRNKHDRTPLHWTAGNGHLDILKMLIEDGATVDAADKFGMDALLWAAWFGQKSCVQYMMRVGAKPTARNKHGYVWLHCAAQNNHSNVIDILKEEMQDFDKNVVDDNGRSCLHIACRFGNVELTKKLVELGCNVKLKDRMGNSPLHTAAKFGFSEIVPVLKDAEGILEDVNSGHKTALHVAAEAGKAAFCAELLKHGVDVNCETEEETCPLHLAVMGGHQETAQVLINHDADVDAGNKHNQTPLHFAIMGADFILTKLLVDAGANPSIPDARSETVLHVSCENGLSDITELLLIANSDLSMKDLKGYTPMQVAARGNYVVLVDMLIKADRYQYYQITQQELPIEKGLMEPISFKPDVKSSTQQLRVLLYRLASKYLKPREWKQLAFYWGFTDQQLLMIEEQYTGSKSYKEHGHRMLLIWLHACSYHKQNPIKGLYEGLVGIQRRDLAETIRLYNVHTSFLFCTLDLDIHPQIKDVV</sequence>
<organism evidence="6 7">
    <name type="scientific">Clavelina lepadiformis</name>
    <name type="common">Light-bulb sea squirt</name>
    <name type="synonym">Ascidia lepadiformis</name>
    <dbReference type="NCBI Taxonomy" id="159417"/>
    <lineage>
        <taxon>Eukaryota</taxon>
        <taxon>Metazoa</taxon>
        <taxon>Chordata</taxon>
        <taxon>Tunicata</taxon>
        <taxon>Ascidiacea</taxon>
        <taxon>Aplousobranchia</taxon>
        <taxon>Clavelinidae</taxon>
        <taxon>Clavelina</taxon>
    </lineage>
</organism>
<dbReference type="Pfam" id="PF12796">
    <property type="entry name" value="Ank_2"/>
    <property type="match status" value="3"/>
</dbReference>
<keyword evidence="2 3" id="KW-0040">ANK repeat</keyword>
<evidence type="ECO:0000256" key="3">
    <source>
        <dbReference type="PROSITE-ProRule" id="PRU00023"/>
    </source>
</evidence>
<dbReference type="InterPro" id="IPR011029">
    <property type="entry name" value="DEATH-like_dom_sf"/>
</dbReference>
<keyword evidence="1" id="KW-0677">Repeat</keyword>
<reference evidence="6 7" key="1">
    <citation type="submission" date="2024-02" db="EMBL/GenBank/DDBJ databases">
        <authorList>
            <person name="Daric V."/>
            <person name="Darras S."/>
        </authorList>
    </citation>
    <scope>NUCLEOTIDE SEQUENCE [LARGE SCALE GENOMIC DNA]</scope>
</reference>
<evidence type="ECO:0000256" key="2">
    <source>
        <dbReference type="ARBA" id="ARBA00023043"/>
    </source>
</evidence>
<evidence type="ECO:0000256" key="1">
    <source>
        <dbReference type="ARBA" id="ARBA00022737"/>
    </source>
</evidence>
<feature type="repeat" description="ANK" evidence="3">
    <location>
        <begin position="247"/>
        <end position="279"/>
    </location>
</feature>
<feature type="repeat" description="ANK" evidence="3">
    <location>
        <begin position="113"/>
        <end position="145"/>
    </location>
</feature>
<dbReference type="InterPro" id="IPR000488">
    <property type="entry name" value="Death_dom"/>
</dbReference>
<feature type="repeat" description="ANK" evidence="3">
    <location>
        <begin position="313"/>
        <end position="345"/>
    </location>
</feature>
<feature type="region of interest" description="Disordered" evidence="4">
    <location>
        <begin position="1"/>
        <end position="65"/>
    </location>
</feature>
<accession>A0ABP0F2A3</accession>
<feature type="compositionally biased region" description="Polar residues" evidence="4">
    <location>
        <begin position="1"/>
        <end position="18"/>
    </location>
</feature>
<dbReference type="EMBL" id="CAWYQH010000002">
    <property type="protein sequence ID" value="CAK8673854.1"/>
    <property type="molecule type" value="Genomic_DNA"/>
</dbReference>
<evidence type="ECO:0000259" key="5">
    <source>
        <dbReference type="PROSITE" id="PS50017"/>
    </source>
</evidence>
<feature type="compositionally biased region" description="Low complexity" evidence="4">
    <location>
        <begin position="46"/>
        <end position="60"/>
    </location>
</feature>
<dbReference type="PROSITE" id="PS50017">
    <property type="entry name" value="DEATH_DOMAIN"/>
    <property type="match status" value="1"/>
</dbReference>